<accession>A0A7C9N2L2</accession>
<keyword evidence="3" id="KW-1185">Reference proteome</keyword>
<feature type="transmembrane region" description="Helical" evidence="1">
    <location>
        <begin position="18"/>
        <end position="40"/>
    </location>
</feature>
<protein>
    <submittedName>
        <fullName evidence="2">Uncharacterized protein</fullName>
    </submittedName>
</protein>
<evidence type="ECO:0000256" key="1">
    <source>
        <dbReference type="SAM" id="Phobius"/>
    </source>
</evidence>
<dbReference type="AlphaFoldDB" id="A0A7C9N2L2"/>
<evidence type="ECO:0000313" key="2">
    <source>
        <dbReference type="EMBL" id="NAS23769.1"/>
    </source>
</evidence>
<dbReference type="Proteomes" id="UP000479526">
    <property type="component" value="Unassembled WGS sequence"/>
</dbReference>
<dbReference type="SUPFAM" id="SSF51004">
    <property type="entry name" value="C-terminal (heme d1) domain of cytochrome cd1-nitrite reductase"/>
    <property type="match status" value="1"/>
</dbReference>
<dbReference type="RefSeq" id="WP_161480998.1">
    <property type="nucleotide sequence ID" value="NZ_WXEW01000005.1"/>
</dbReference>
<keyword evidence="1" id="KW-0812">Transmembrane</keyword>
<proteinExistence type="predicted"/>
<keyword evidence="1" id="KW-0472">Membrane</keyword>
<name>A0A7C9N2L2_9ACTN</name>
<sequence>MPIGLRDLTSSPWRNPTFWWWIAVVAAALPVLYSALFALVRWAPGYVVAPIACPTGFFDEPTTIDRVEYFIHDLGDTFSWTLPLLFLLPALALRKNGTDETHLRAARWAFVVALTTTVLMSLDLNPVPPDECLMRQFGITPRSMSLGVLLTWATSPIMPILVAGAVAGRVRPSWSIVALPLAAVLVIAAQPIVGDRVAKIYRGPALAADGTHRYALLGSYGQWKTWNDGTSELYVVDLTTGKVTDVVWHPRSLEFATYTAATRDREPGHYVVSALGPRGRNSRLYRLTVNADGKAMLRESITPPLKGVVTAVAVSPEGRVAYGRAVDTNHYFTGVVAPDREWPSQSPNGLMWSSSTELLLRGGDTLNTNTGAPGRFNVDPDSPGTVTTLLPDGRHLTNESTLEQHTISVHRGTGKLATAFTVRGRILSTAVDATSTALLVGTENFQQVDDLTGDSTYQIVRVDLRPLIENPEATGDLDLPQRLVWEGREPPAYLAW</sequence>
<feature type="transmembrane region" description="Helical" evidence="1">
    <location>
        <begin position="174"/>
        <end position="193"/>
    </location>
</feature>
<reference evidence="2 3" key="1">
    <citation type="submission" date="2020-01" db="EMBL/GenBank/DDBJ databases">
        <title>Herbidospora sp. NEAU-GS84 nov., a novel actinomycete isolated from soil.</title>
        <authorList>
            <person name="Han L."/>
        </authorList>
    </citation>
    <scope>NUCLEOTIDE SEQUENCE [LARGE SCALE GENOMIC DNA]</scope>
    <source>
        <strain evidence="2 3">NEAU-GS84</strain>
    </source>
</reference>
<dbReference type="EMBL" id="WXEW01000005">
    <property type="protein sequence ID" value="NAS23769.1"/>
    <property type="molecule type" value="Genomic_DNA"/>
</dbReference>
<evidence type="ECO:0000313" key="3">
    <source>
        <dbReference type="Proteomes" id="UP000479526"/>
    </source>
</evidence>
<feature type="transmembrane region" description="Helical" evidence="1">
    <location>
        <begin position="105"/>
        <end position="124"/>
    </location>
</feature>
<feature type="transmembrane region" description="Helical" evidence="1">
    <location>
        <begin position="144"/>
        <end position="167"/>
    </location>
</feature>
<comment type="caution">
    <text evidence="2">The sequence shown here is derived from an EMBL/GenBank/DDBJ whole genome shotgun (WGS) entry which is preliminary data.</text>
</comment>
<organism evidence="2 3">
    <name type="scientific">Herbidospora solisilvae</name>
    <dbReference type="NCBI Taxonomy" id="2696284"/>
    <lineage>
        <taxon>Bacteria</taxon>
        <taxon>Bacillati</taxon>
        <taxon>Actinomycetota</taxon>
        <taxon>Actinomycetes</taxon>
        <taxon>Streptosporangiales</taxon>
        <taxon>Streptosporangiaceae</taxon>
        <taxon>Herbidospora</taxon>
    </lineage>
</organism>
<dbReference type="InterPro" id="IPR011048">
    <property type="entry name" value="Haem_d1_sf"/>
</dbReference>
<gene>
    <name evidence="2" type="ORF">GT755_18980</name>
</gene>
<keyword evidence="1" id="KW-1133">Transmembrane helix</keyword>